<feature type="compositionally biased region" description="Low complexity" evidence="4">
    <location>
        <begin position="1"/>
        <end position="18"/>
    </location>
</feature>
<dbReference type="PROSITE" id="PS01117">
    <property type="entry name" value="HTH_MARR_1"/>
    <property type="match status" value="1"/>
</dbReference>
<evidence type="ECO:0000313" key="6">
    <source>
        <dbReference type="EMBL" id="PWK37011.1"/>
    </source>
</evidence>
<dbReference type="InterPro" id="IPR039422">
    <property type="entry name" value="MarR/SlyA-like"/>
</dbReference>
<dbReference type="Gene3D" id="1.10.10.10">
    <property type="entry name" value="Winged helix-like DNA-binding domain superfamily/Winged helix DNA-binding domain"/>
    <property type="match status" value="1"/>
</dbReference>
<feature type="domain" description="HTH marR-type" evidence="5">
    <location>
        <begin position="27"/>
        <end position="159"/>
    </location>
</feature>
<evidence type="ECO:0000256" key="1">
    <source>
        <dbReference type="ARBA" id="ARBA00023015"/>
    </source>
</evidence>
<dbReference type="InterPro" id="IPR000835">
    <property type="entry name" value="HTH_MarR-typ"/>
</dbReference>
<dbReference type="EMBL" id="QGGT01000001">
    <property type="protein sequence ID" value="PWK37011.1"/>
    <property type="molecule type" value="Genomic_DNA"/>
</dbReference>
<dbReference type="GO" id="GO:0003677">
    <property type="term" value="F:DNA binding"/>
    <property type="evidence" value="ECO:0007669"/>
    <property type="project" value="UniProtKB-KW"/>
</dbReference>
<evidence type="ECO:0000256" key="2">
    <source>
        <dbReference type="ARBA" id="ARBA00023125"/>
    </source>
</evidence>
<evidence type="ECO:0000256" key="4">
    <source>
        <dbReference type="SAM" id="MobiDB-lite"/>
    </source>
</evidence>
<dbReference type="GO" id="GO:0006950">
    <property type="term" value="P:response to stress"/>
    <property type="evidence" value="ECO:0007669"/>
    <property type="project" value="TreeGrafter"/>
</dbReference>
<keyword evidence="2" id="KW-0238">DNA-binding</keyword>
<sequence length="167" mass="18345">MTTQPSPSSAIAPAASDPFDPEHYEMGRSIGYVLARAKSRLAYSVEQQVSGLDVTHPQASCLMMLAKGAARNVTDLARELGTDIGSVTRLLSRLERRGLIARNRRDDDRRVVDLSLTPAGEAIVGKLPAIYCDVLRRHFEGFTAAEIETLRGLLQRVIDNHQDLCKS</sequence>
<evidence type="ECO:0000256" key="3">
    <source>
        <dbReference type="ARBA" id="ARBA00023163"/>
    </source>
</evidence>
<keyword evidence="7" id="KW-1185">Reference proteome</keyword>
<accession>A0A316EXC8</accession>
<dbReference type="SMART" id="SM00347">
    <property type="entry name" value="HTH_MARR"/>
    <property type="match status" value="1"/>
</dbReference>
<proteinExistence type="predicted"/>
<dbReference type="InterPro" id="IPR036388">
    <property type="entry name" value="WH-like_DNA-bd_sf"/>
</dbReference>
<gene>
    <name evidence="6" type="ORF">C7419_101887</name>
</gene>
<keyword evidence="3" id="KW-0804">Transcription</keyword>
<evidence type="ECO:0000259" key="5">
    <source>
        <dbReference type="PROSITE" id="PS50995"/>
    </source>
</evidence>
<dbReference type="InterPro" id="IPR023187">
    <property type="entry name" value="Tscrpt_reg_MarR-type_CS"/>
</dbReference>
<organism evidence="6 7">
    <name type="scientific">Cupriavidus plantarum</name>
    <dbReference type="NCBI Taxonomy" id="942865"/>
    <lineage>
        <taxon>Bacteria</taxon>
        <taxon>Pseudomonadati</taxon>
        <taxon>Pseudomonadota</taxon>
        <taxon>Betaproteobacteria</taxon>
        <taxon>Burkholderiales</taxon>
        <taxon>Burkholderiaceae</taxon>
        <taxon>Cupriavidus</taxon>
    </lineage>
</organism>
<dbReference type="PANTHER" id="PTHR33164">
    <property type="entry name" value="TRANSCRIPTIONAL REGULATOR, MARR FAMILY"/>
    <property type="match status" value="1"/>
</dbReference>
<dbReference type="RefSeq" id="WP_109580786.1">
    <property type="nucleotide sequence ID" value="NZ_QGGT01000001.1"/>
</dbReference>
<keyword evidence="1" id="KW-0805">Transcription regulation</keyword>
<feature type="region of interest" description="Disordered" evidence="4">
    <location>
        <begin position="1"/>
        <end position="20"/>
    </location>
</feature>
<dbReference type="AlphaFoldDB" id="A0A316EXC8"/>
<dbReference type="SUPFAM" id="SSF46785">
    <property type="entry name" value="Winged helix' DNA-binding domain"/>
    <property type="match status" value="1"/>
</dbReference>
<evidence type="ECO:0000313" key="7">
    <source>
        <dbReference type="Proteomes" id="UP000245754"/>
    </source>
</evidence>
<dbReference type="PRINTS" id="PR00598">
    <property type="entry name" value="HTHMARR"/>
</dbReference>
<dbReference type="Pfam" id="PF01047">
    <property type="entry name" value="MarR"/>
    <property type="match status" value="1"/>
</dbReference>
<comment type="caution">
    <text evidence="6">The sequence shown here is derived from an EMBL/GenBank/DDBJ whole genome shotgun (WGS) entry which is preliminary data.</text>
</comment>
<protein>
    <submittedName>
        <fullName evidence="6">MarR family transcriptional regulator</fullName>
    </submittedName>
</protein>
<dbReference type="GO" id="GO:0003700">
    <property type="term" value="F:DNA-binding transcription factor activity"/>
    <property type="evidence" value="ECO:0007669"/>
    <property type="project" value="InterPro"/>
</dbReference>
<name>A0A316EXC8_9BURK</name>
<dbReference type="Proteomes" id="UP000245754">
    <property type="component" value="Unassembled WGS sequence"/>
</dbReference>
<dbReference type="InterPro" id="IPR036390">
    <property type="entry name" value="WH_DNA-bd_sf"/>
</dbReference>
<dbReference type="PROSITE" id="PS50995">
    <property type="entry name" value="HTH_MARR_2"/>
    <property type="match status" value="1"/>
</dbReference>
<reference evidence="6 7" key="1">
    <citation type="submission" date="2018-05" db="EMBL/GenBank/DDBJ databases">
        <title>Genomic Encyclopedia of Type Strains, Phase IV (KMG-V): Genome sequencing to study the core and pangenomes of soil and plant-associated prokaryotes.</title>
        <authorList>
            <person name="Whitman W."/>
        </authorList>
    </citation>
    <scope>NUCLEOTIDE SEQUENCE [LARGE SCALE GENOMIC DNA]</scope>
    <source>
        <strain evidence="6 7">SLV-132</strain>
    </source>
</reference>
<dbReference type="PANTHER" id="PTHR33164:SF57">
    <property type="entry name" value="MARR-FAMILY TRANSCRIPTIONAL REGULATOR"/>
    <property type="match status" value="1"/>
</dbReference>